<sequence>MNNKKNTIWLFDLDNTLHNASKAVFPAIANNMTRYIAQVLSKESGEVDMEHVNHLRTEYLRRYGATLKGMVIHHGVKEEEFLREAHRFDNLEQLLHLERGVARVLKTLPGKKILFTNAPQQYSKQVMRQLNLHRDFAGHISIETMRVHGKSHPKPSKAYLRKLLAQHGWLPRQCILVEDSVANLQAAKRIGLRTVMITGHGQHVVQKSVTASADITVKSVFQLARLFKHKI</sequence>
<organism evidence="1 2">
    <name type="scientific">Undibacterium nitidum</name>
    <dbReference type="NCBI Taxonomy" id="2762298"/>
    <lineage>
        <taxon>Bacteria</taxon>
        <taxon>Pseudomonadati</taxon>
        <taxon>Pseudomonadota</taxon>
        <taxon>Betaproteobacteria</taxon>
        <taxon>Burkholderiales</taxon>
        <taxon>Oxalobacteraceae</taxon>
        <taxon>Undibacterium</taxon>
    </lineage>
</organism>
<dbReference type="AlphaFoldDB" id="A0A923KV63"/>
<reference evidence="1" key="1">
    <citation type="submission" date="2020-08" db="EMBL/GenBank/DDBJ databases">
        <title>Novel species isolated from subtropical streams in China.</title>
        <authorList>
            <person name="Lu H."/>
        </authorList>
    </citation>
    <scope>NUCLEOTIDE SEQUENCE</scope>
    <source>
        <strain evidence="1">LX22W</strain>
    </source>
</reference>
<gene>
    <name evidence="1" type="ORF">H8K36_15735</name>
</gene>
<proteinExistence type="predicted"/>
<dbReference type="InterPro" id="IPR010237">
    <property type="entry name" value="Pyr-5-nucltdase"/>
</dbReference>
<dbReference type="PANTHER" id="PTHR12725">
    <property type="entry name" value="HALOACID DEHALOGENASE-LIKE HYDROLASE"/>
    <property type="match status" value="1"/>
</dbReference>
<dbReference type="Pfam" id="PF00702">
    <property type="entry name" value="Hydrolase"/>
    <property type="match status" value="1"/>
</dbReference>
<dbReference type="EMBL" id="JACOFZ010000007">
    <property type="protein sequence ID" value="MBC3882842.1"/>
    <property type="molecule type" value="Genomic_DNA"/>
</dbReference>
<dbReference type="PANTHER" id="PTHR12725:SF117">
    <property type="entry name" value="HALOACID DEHALOGENASE-LIKE HYDROLASE"/>
    <property type="match status" value="1"/>
</dbReference>
<dbReference type="SUPFAM" id="SSF56784">
    <property type="entry name" value="HAD-like"/>
    <property type="match status" value="1"/>
</dbReference>
<comment type="caution">
    <text evidence="1">The sequence shown here is derived from an EMBL/GenBank/DDBJ whole genome shotgun (WGS) entry which is preliminary data.</text>
</comment>
<dbReference type="SFLD" id="SFLDG01132">
    <property type="entry name" value="C1.5.3:_5'-Nucleotidase_Like"/>
    <property type="match status" value="1"/>
</dbReference>
<dbReference type="Gene3D" id="1.10.150.450">
    <property type="match status" value="1"/>
</dbReference>
<dbReference type="SFLD" id="SFLDS00003">
    <property type="entry name" value="Haloacid_Dehalogenase"/>
    <property type="match status" value="1"/>
</dbReference>
<evidence type="ECO:0000313" key="1">
    <source>
        <dbReference type="EMBL" id="MBC3882842.1"/>
    </source>
</evidence>
<dbReference type="NCBIfam" id="TIGR01509">
    <property type="entry name" value="HAD-SF-IA-v3"/>
    <property type="match status" value="1"/>
</dbReference>
<dbReference type="InterPro" id="IPR006439">
    <property type="entry name" value="HAD-SF_hydro_IA"/>
</dbReference>
<dbReference type="InterPro" id="IPR023214">
    <property type="entry name" value="HAD_sf"/>
</dbReference>
<protein>
    <submittedName>
        <fullName evidence="1">Pyrimidine 5'-nucleotidase</fullName>
    </submittedName>
</protein>
<accession>A0A923KV63</accession>
<dbReference type="Gene3D" id="3.40.50.1000">
    <property type="entry name" value="HAD superfamily/HAD-like"/>
    <property type="match status" value="1"/>
</dbReference>
<dbReference type="RefSeq" id="WP_186917320.1">
    <property type="nucleotide sequence ID" value="NZ_JACOFZ010000007.1"/>
</dbReference>
<evidence type="ECO:0000313" key="2">
    <source>
        <dbReference type="Proteomes" id="UP000627446"/>
    </source>
</evidence>
<dbReference type="NCBIfam" id="TIGR01993">
    <property type="entry name" value="Pyr-5-nucltdase"/>
    <property type="match status" value="1"/>
</dbReference>
<name>A0A923KV63_9BURK</name>
<dbReference type="Proteomes" id="UP000627446">
    <property type="component" value="Unassembled WGS sequence"/>
</dbReference>
<dbReference type="SFLD" id="SFLDG01129">
    <property type="entry name" value="C1.5:_HAD__Beta-PGM__Phosphata"/>
    <property type="match status" value="1"/>
</dbReference>
<dbReference type="InterPro" id="IPR036412">
    <property type="entry name" value="HAD-like_sf"/>
</dbReference>
<keyword evidence="2" id="KW-1185">Reference proteome</keyword>